<protein>
    <submittedName>
        <fullName evidence="2">Uncharacterized protein</fullName>
    </submittedName>
</protein>
<accession>A0A562IMC5</accession>
<evidence type="ECO:0000313" key="3">
    <source>
        <dbReference type="Proteomes" id="UP000321490"/>
    </source>
</evidence>
<name>A0A562IMC5_9ACTN</name>
<dbReference type="EMBL" id="VLKF01000001">
    <property type="protein sequence ID" value="TWH72100.1"/>
    <property type="molecule type" value="Genomic_DNA"/>
</dbReference>
<feature type="region of interest" description="Disordered" evidence="1">
    <location>
        <begin position="1"/>
        <end position="39"/>
    </location>
</feature>
<proteinExistence type="predicted"/>
<keyword evidence="3" id="KW-1185">Reference proteome</keyword>
<gene>
    <name evidence="2" type="ORF">JD78_00606</name>
</gene>
<dbReference type="Proteomes" id="UP000321490">
    <property type="component" value="Unassembled WGS sequence"/>
</dbReference>
<dbReference type="AlphaFoldDB" id="A0A562IMC5"/>
<reference evidence="2 3" key="1">
    <citation type="submission" date="2019-07" db="EMBL/GenBank/DDBJ databases">
        <title>R&amp;d 2014.</title>
        <authorList>
            <person name="Klenk H.-P."/>
        </authorList>
    </citation>
    <scope>NUCLEOTIDE SEQUENCE [LARGE SCALE GENOMIC DNA]</scope>
    <source>
        <strain evidence="2 3">DSM 45764</strain>
    </source>
</reference>
<organism evidence="2 3">
    <name type="scientific">Modestobacter roseus</name>
    <dbReference type="NCBI Taxonomy" id="1181884"/>
    <lineage>
        <taxon>Bacteria</taxon>
        <taxon>Bacillati</taxon>
        <taxon>Actinomycetota</taxon>
        <taxon>Actinomycetes</taxon>
        <taxon>Geodermatophilales</taxon>
        <taxon>Geodermatophilaceae</taxon>
        <taxon>Modestobacter</taxon>
    </lineage>
</organism>
<evidence type="ECO:0000313" key="2">
    <source>
        <dbReference type="EMBL" id="TWH72100.1"/>
    </source>
</evidence>
<evidence type="ECO:0000256" key="1">
    <source>
        <dbReference type="SAM" id="MobiDB-lite"/>
    </source>
</evidence>
<comment type="caution">
    <text evidence="2">The sequence shown here is derived from an EMBL/GenBank/DDBJ whole genome shotgun (WGS) entry which is preliminary data.</text>
</comment>
<sequence>MRTGETMANHRSCCGGSHDVPSRKARRSTTEEPVIGPAGPISTTIVDYAARVRFRLPEDAVERRAQQLHARNSYDCWNGLSDKDQELWRHMARVDLAG</sequence>